<feature type="region of interest" description="Disordered" evidence="1">
    <location>
        <begin position="82"/>
        <end position="113"/>
    </location>
</feature>
<protein>
    <submittedName>
        <fullName evidence="2">Uncharacterized protein</fullName>
    </submittedName>
</protein>
<dbReference type="EMBL" id="BGZK01001788">
    <property type="protein sequence ID" value="GBP86341.1"/>
    <property type="molecule type" value="Genomic_DNA"/>
</dbReference>
<name>A0A4C1ZC40_EUMVA</name>
<gene>
    <name evidence="2" type="ORF">EVAR_62944_1</name>
</gene>
<evidence type="ECO:0000313" key="3">
    <source>
        <dbReference type="Proteomes" id="UP000299102"/>
    </source>
</evidence>
<organism evidence="2 3">
    <name type="scientific">Eumeta variegata</name>
    <name type="common">Bagworm moth</name>
    <name type="synonym">Eumeta japonica</name>
    <dbReference type="NCBI Taxonomy" id="151549"/>
    <lineage>
        <taxon>Eukaryota</taxon>
        <taxon>Metazoa</taxon>
        <taxon>Ecdysozoa</taxon>
        <taxon>Arthropoda</taxon>
        <taxon>Hexapoda</taxon>
        <taxon>Insecta</taxon>
        <taxon>Pterygota</taxon>
        <taxon>Neoptera</taxon>
        <taxon>Endopterygota</taxon>
        <taxon>Lepidoptera</taxon>
        <taxon>Glossata</taxon>
        <taxon>Ditrysia</taxon>
        <taxon>Tineoidea</taxon>
        <taxon>Psychidae</taxon>
        <taxon>Oiketicinae</taxon>
        <taxon>Eumeta</taxon>
    </lineage>
</organism>
<proteinExistence type="predicted"/>
<reference evidence="2 3" key="1">
    <citation type="journal article" date="2019" name="Commun. Biol.">
        <title>The bagworm genome reveals a unique fibroin gene that provides high tensile strength.</title>
        <authorList>
            <person name="Kono N."/>
            <person name="Nakamura H."/>
            <person name="Ohtoshi R."/>
            <person name="Tomita M."/>
            <person name="Numata K."/>
            <person name="Arakawa K."/>
        </authorList>
    </citation>
    <scope>NUCLEOTIDE SEQUENCE [LARGE SCALE GENOMIC DNA]</scope>
</reference>
<evidence type="ECO:0000256" key="1">
    <source>
        <dbReference type="SAM" id="MobiDB-lite"/>
    </source>
</evidence>
<dbReference type="AlphaFoldDB" id="A0A4C1ZC40"/>
<evidence type="ECO:0000313" key="2">
    <source>
        <dbReference type="EMBL" id="GBP86341.1"/>
    </source>
</evidence>
<comment type="caution">
    <text evidence="2">The sequence shown here is derived from an EMBL/GenBank/DDBJ whole genome shotgun (WGS) entry which is preliminary data.</text>
</comment>
<feature type="compositionally biased region" description="Basic and acidic residues" evidence="1">
    <location>
        <begin position="89"/>
        <end position="100"/>
    </location>
</feature>
<keyword evidence="3" id="KW-1185">Reference proteome</keyword>
<sequence length="113" mass="11963">MSCNKLFTGRALIDGVFVSAEPLPAPASSRTAHGVHKPREVAGSAGGYRCLAFSPADRCGGAVSALISGLFSAVPVPKFRLHHQKTKSKHDQRISQDNSDKPQIGLGSSVMEY</sequence>
<dbReference type="Proteomes" id="UP000299102">
    <property type="component" value="Unassembled WGS sequence"/>
</dbReference>
<accession>A0A4C1ZC40</accession>